<sequence>MYLKKIDIKNWKSIENESIDLENLMLLIGGANHGKSSIFSAILFFLGERNYRKKDKRKGGGSVEIQGKFQIVSLEKLKKLKPYLDKNDELVLRITGGDDGFTYKVVKEYKIKEIEWNDYQDIIKNIEVVFIPSVAATSKELTDFFYKKLLTVLSNEGACDKGIIEEIKTVYSVLQQDYASRGLQRNVIFNIARILSRESKNKKRSILGNTLILYEEPELYLHPQAERELYNTLIHLSKFGTQIYVCTHSSNFVGLKQYRSICIVRRDERGTKVFQNRKRLFSRDEVKRFNMNYWINPDRSELFFAKKVILVEGQTDKILLPYLAECIGVYKYEYSIIECGSKSTIPQFIRLLNGFKIPYTAVYDKDKHDWRTKYDKENAEFKNKGIQRSINYSIGSYVEFENDIEEEIEGSDRDRKNYRHKPFMALKKVMAKDYVIPDKLIIKIEKIFK</sequence>
<dbReference type="OrthoDB" id="9801813at2"/>
<dbReference type="Proteomes" id="UP000006875">
    <property type="component" value="Plasmid pILYOP01"/>
</dbReference>
<dbReference type="PANTHER" id="PTHR43581:SF2">
    <property type="entry name" value="EXCINUCLEASE ATPASE SUBUNIT"/>
    <property type="match status" value="1"/>
</dbReference>
<keyword evidence="3" id="KW-0540">Nuclease</keyword>
<dbReference type="PANTHER" id="PTHR43581">
    <property type="entry name" value="ATP/GTP PHOSPHATASE"/>
    <property type="match status" value="1"/>
</dbReference>
<feature type="domain" description="Endonuclease GajA/Old nuclease/RecF-like AAA" evidence="1">
    <location>
        <begin position="1"/>
        <end position="128"/>
    </location>
</feature>
<feature type="domain" description="Endonuclease GajA/Old nuclease/RecF-like AAA" evidence="1">
    <location>
        <begin position="168"/>
        <end position="253"/>
    </location>
</feature>
<dbReference type="GO" id="GO:0004519">
    <property type="term" value="F:endonuclease activity"/>
    <property type="evidence" value="ECO:0007669"/>
    <property type="project" value="UniProtKB-KW"/>
</dbReference>
<dbReference type="CDD" id="cd01026">
    <property type="entry name" value="TOPRIM_OLD"/>
    <property type="match status" value="1"/>
</dbReference>
<proteinExistence type="predicted"/>
<organism evidence="3 4">
    <name type="scientific">Ilyobacter polytropus (strain ATCC 51220 / DSM 2926 / LMG 16218 / CuHBu1)</name>
    <dbReference type="NCBI Taxonomy" id="572544"/>
    <lineage>
        <taxon>Bacteria</taxon>
        <taxon>Fusobacteriati</taxon>
        <taxon>Fusobacteriota</taxon>
        <taxon>Fusobacteriia</taxon>
        <taxon>Fusobacteriales</taxon>
        <taxon>Fusobacteriaceae</taxon>
        <taxon>Ilyobacter</taxon>
    </lineage>
</organism>
<dbReference type="Pfam" id="PF13175">
    <property type="entry name" value="AAA_15"/>
    <property type="match status" value="2"/>
</dbReference>
<evidence type="ECO:0000313" key="3">
    <source>
        <dbReference type="EMBL" id="ADO84260.1"/>
    </source>
</evidence>
<name>E3HDS4_ILYPC</name>
<accession>E3HDS4</accession>
<protein>
    <submittedName>
        <fullName evidence="3">ATP-dependent endonuclease of the OLD family</fullName>
    </submittedName>
</protein>
<dbReference type="Pfam" id="PF20469">
    <property type="entry name" value="OLD-like_TOPRIM"/>
    <property type="match status" value="1"/>
</dbReference>
<dbReference type="KEGG" id="ipo:Ilyop_2501"/>
<keyword evidence="3" id="KW-0378">Hydrolase</keyword>
<dbReference type="SUPFAM" id="SSF52540">
    <property type="entry name" value="P-loop containing nucleoside triphosphate hydrolases"/>
    <property type="match status" value="1"/>
</dbReference>
<dbReference type="InterPro" id="IPR027417">
    <property type="entry name" value="P-loop_NTPase"/>
</dbReference>
<evidence type="ECO:0000259" key="1">
    <source>
        <dbReference type="Pfam" id="PF13175"/>
    </source>
</evidence>
<evidence type="ECO:0000313" key="4">
    <source>
        <dbReference type="Proteomes" id="UP000006875"/>
    </source>
</evidence>
<keyword evidence="3" id="KW-0255">Endonuclease</keyword>
<keyword evidence="3" id="KW-0614">Plasmid</keyword>
<evidence type="ECO:0000259" key="2">
    <source>
        <dbReference type="Pfam" id="PF20469"/>
    </source>
</evidence>
<dbReference type="Gene3D" id="3.40.50.300">
    <property type="entry name" value="P-loop containing nucleotide triphosphate hydrolases"/>
    <property type="match status" value="1"/>
</dbReference>
<dbReference type="InterPro" id="IPR041685">
    <property type="entry name" value="AAA_GajA/Old/RecF-like"/>
</dbReference>
<reference evidence="3 4" key="1">
    <citation type="journal article" date="2010" name="Stand. Genomic Sci.">
        <title>Complete genome sequence of Ilyobacter polytropus type strain (CuHbu1).</title>
        <authorList>
            <person name="Sikorski J."/>
            <person name="Chertkov O."/>
            <person name="Lapidus A."/>
            <person name="Nolan M."/>
            <person name="Lucas S."/>
            <person name="Del Rio T.G."/>
            <person name="Tice H."/>
            <person name="Cheng J.F."/>
            <person name="Tapia R."/>
            <person name="Han C."/>
            <person name="Goodwin L."/>
            <person name="Pitluck S."/>
            <person name="Liolios K."/>
            <person name="Ivanova N."/>
            <person name="Mavromatis K."/>
            <person name="Mikhailova N."/>
            <person name="Pati A."/>
            <person name="Chen A."/>
            <person name="Palaniappan K."/>
            <person name="Land M."/>
            <person name="Hauser L."/>
            <person name="Chang Y.J."/>
            <person name="Jeffries C.D."/>
            <person name="Brambilla E."/>
            <person name="Yasawong M."/>
            <person name="Rohde M."/>
            <person name="Pukall R."/>
            <person name="Spring S."/>
            <person name="Goker M."/>
            <person name="Woyke T."/>
            <person name="Bristow J."/>
            <person name="Eisen J.A."/>
            <person name="Markowitz V."/>
            <person name="Hugenholtz P."/>
            <person name="Kyrpides N.C."/>
            <person name="Klenk H.P."/>
        </authorList>
    </citation>
    <scope>NUCLEOTIDE SEQUENCE [LARGE SCALE GENOMIC DNA]</scope>
    <source>
        <strain evidence="4">ATCC 51220 / DSM 2926 / LMG 16218 / CuHBu1</strain>
        <plasmid evidence="4">pILYOP01</plasmid>
    </source>
</reference>
<gene>
    <name evidence="3" type="ordered locus">Ilyop_2501</name>
</gene>
<dbReference type="HOGENOM" id="CLU_017618_1_0_0"/>
<feature type="domain" description="OLD protein-like TOPRIM" evidence="2">
    <location>
        <begin position="303"/>
        <end position="366"/>
    </location>
</feature>
<dbReference type="InterPro" id="IPR051396">
    <property type="entry name" value="Bact_Antivir_Def_Nuclease"/>
</dbReference>
<dbReference type="InterPro" id="IPR034139">
    <property type="entry name" value="TOPRIM_OLD"/>
</dbReference>
<dbReference type="EMBL" id="CP002282">
    <property type="protein sequence ID" value="ADO84260.1"/>
    <property type="molecule type" value="Genomic_DNA"/>
</dbReference>
<geneLocation type="plasmid" evidence="3 4">
    <name>pILYOP01</name>
</geneLocation>
<keyword evidence="4" id="KW-1185">Reference proteome</keyword>
<dbReference type="RefSeq" id="WP_013388919.1">
    <property type="nucleotide sequence ID" value="NC_014633.1"/>
</dbReference>
<dbReference type="AlphaFoldDB" id="E3HDS4"/>